<feature type="compositionally biased region" description="Basic and acidic residues" evidence="1">
    <location>
        <begin position="1"/>
        <end position="10"/>
    </location>
</feature>
<sequence length="155" mass="16925">MAFESNEKAELLAASSASDKSGSSSQQNERFLSKTMRGMPIMTRQQDWPASAFTLAPTTVARMSRIAKPDILMYNAQAAGAERYAFYSQEAAPEDQFNIYNTTLPEPPQPPDEVDIMPKSAIDTDDTKKPPSPGRPQKSHAGYVVGSPYNASSFV</sequence>
<keyword evidence="3" id="KW-1185">Reference proteome</keyword>
<name>A0ABD2PJJ8_9PLAT</name>
<evidence type="ECO:0000256" key="1">
    <source>
        <dbReference type="SAM" id="MobiDB-lite"/>
    </source>
</evidence>
<dbReference type="Proteomes" id="UP001626550">
    <property type="component" value="Unassembled WGS sequence"/>
</dbReference>
<evidence type="ECO:0000313" key="2">
    <source>
        <dbReference type="EMBL" id="KAL3307225.1"/>
    </source>
</evidence>
<reference evidence="2 3" key="1">
    <citation type="submission" date="2024-11" db="EMBL/GenBank/DDBJ databases">
        <title>Adaptive evolution of stress response genes in parasites aligns with host niche diversity.</title>
        <authorList>
            <person name="Hahn C."/>
            <person name="Resl P."/>
        </authorList>
    </citation>
    <scope>NUCLEOTIDE SEQUENCE [LARGE SCALE GENOMIC DNA]</scope>
    <source>
        <strain evidence="2">EGGRZ-B1_66</strain>
        <tissue evidence="2">Body</tissue>
    </source>
</reference>
<comment type="caution">
    <text evidence="2">The sequence shown here is derived from an EMBL/GenBank/DDBJ whole genome shotgun (WGS) entry which is preliminary data.</text>
</comment>
<organism evidence="2 3">
    <name type="scientific">Cichlidogyrus casuarinus</name>
    <dbReference type="NCBI Taxonomy" id="1844966"/>
    <lineage>
        <taxon>Eukaryota</taxon>
        <taxon>Metazoa</taxon>
        <taxon>Spiralia</taxon>
        <taxon>Lophotrochozoa</taxon>
        <taxon>Platyhelminthes</taxon>
        <taxon>Monogenea</taxon>
        <taxon>Monopisthocotylea</taxon>
        <taxon>Dactylogyridea</taxon>
        <taxon>Ancyrocephalidae</taxon>
        <taxon>Cichlidogyrus</taxon>
    </lineage>
</organism>
<feature type="region of interest" description="Disordered" evidence="1">
    <location>
        <begin position="1"/>
        <end position="33"/>
    </location>
</feature>
<proteinExistence type="predicted"/>
<accession>A0ABD2PJJ8</accession>
<feature type="region of interest" description="Disordered" evidence="1">
    <location>
        <begin position="97"/>
        <end position="155"/>
    </location>
</feature>
<protein>
    <submittedName>
        <fullName evidence="2">Uncharacterized protein</fullName>
    </submittedName>
</protein>
<dbReference type="EMBL" id="JBJKFK010007930">
    <property type="protein sequence ID" value="KAL3307225.1"/>
    <property type="molecule type" value="Genomic_DNA"/>
</dbReference>
<dbReference type="AlphaFoldDB" id="A0ABD2PJJ8"/>
<evidence type="ECO:0000313" key="3">
    <source>
        <dbReference type="Proteomes" id="UP001626550"/>
    </source>
</evidence>
<feature type="compositionally biased region" description="Low complexity" evidence="1">
    <location>
        <begin position="11"/>
        <end position="29"/>
    </location>
</feature>
<gene>
    <name evidence="2" type="ORF">Ciccas_014268</name>
</gene>